<proteinExistence type="inferred from homology"/>
<dbReference type="GO" id="GO:0003677">
    <property type="term" value="F:DNA binding"/>
    <property type="evidence" value="ECO:0007669"/>
    <property type="project" value="InterPro"/>
</dbReference>
<dbReference type="InterPro" id="IPR013249">
    <property type="entry name" value="RNA_pol_sigma70_r4_t2"/>
</dbReference>
<dbReference type="Gene3D" id="1.10.1740.10">
    <property type="match status" value="1"/>
</dbReference>
<evidence type="ECO:0000259" key="5">
    <source>
        <dbReference type="Pfam" id="PF04542"/>
    </source>
</evidence>
<feature type="domain" description="RNA polymerase sigma factor 70 region 4 type 2" evidence="6">
    <location>
        <begin position="131"/>
        <end position="182"/>
    </location>
</feature>
<keyword evidence="4" id="KW-0804">Transcription</keyword>
<dbReference type="RefSeq" id="WP_186834218.1">
    <property type="nucleotide sequence ID" value="NZ_JAEQMG010000071.1"/>
</dbReference>
<dbReference type="NCBIfam" id="TIGR02937">
    <property type="entry name" value="sigma70-ECF"/>
    <property type="match status" value="1"/>
</dbReference>
<comment type="caution">
    <text evidence="7">The sequence shown here is derived from an EMBL/GenBank/DDBJ whole genome shotgun (WGS) entry which is preliminary data.</text>
</comment>
<dbReference type="Gene3D" id="1.10.10.10">
    <property type="entry name" value="Winged helix-like DNA-binding domain superfamily/Winged helix DNA-binding domain"/>
    <property type="match status" value="1"/>
</dbReference>
<evidence type="ECO:0000313" key="8">
    <source>
        <dbReference type="Proteomes" id="UP000633365"/>
    </source>
</evidence>
<evidence type="ECO:0000256" key="4">
    <source>
        <dbReference type="ARBA" id="ARBA00023163"/>
    </source>
</evidence>
<evidence type="ECO:0000313" key="7">
    <source>
        <dbReference type="EMBL" id="MBK6088638.1"/>
    </source>
</evidence>
<reference evidence="7" key="1">
    <citation type="submission" date="2021-01" db="EMBL/GenBank/DDBJ databases">
        <title>Genome public.</title>
        <authorList>
            <person name="Liu C."/>
            <person name="Sun Q."/>
        </authorList>
    </citation>
    <scope>NUCLEOTIDE SEQUENCE</scope>
    <source>
        <strain evidence="7">M6</strain>
    </source>
</reference>
<protein>
    <submittedName>
        <fullName evidence="7">Sigma-70 family RNA polymerase sigma factor</fullName>
    </submittedName>
</protein>
<dbReference type="EMBL" id="JAEQMG010000071">
    <property type="protein sequence ID" value="MBK6088638.1"/>
    <property type="molecule type" value="Genomic_DNA"/>
</dbReference>
<evidence type="ECO:0000256" key="1">
    <source>
        <dbReference type="ARBA" id="ARBA00010641"/>
    </source>
</evidence>
<dbReference type="PANTHER" id="PTHR43133">
    <property type="entry name" value="RNA POLYMERASE ECF-TYPE SIGMA FACTO"/>
    <property type="match status" value="1"/>
</dbReference>
<dbReference type="Pfam" id="PF08281">
    <property type="entry name" value="Sigma70_r4_2"/>
    <property type="match status" value="1"/>
</dbReference>
<dbReference type="Proteomes" id="UP000633365">
    <property type="component" value="Unassembled WGS sequence"/>
</dbReference>
<dbReference type="AlphaFoldDB" id="A0A934U169"/>
<dbReference type="InterPro" id="IPR039425">
    <property type="entry name" value="RNA_pol_sigma-70-like"/>
</dbReference>
<feature type="domain" description="RNA polymerase sigma-70 region 2" evidence="5">
    <location>
        <begin position="38"/>
        <end position="98"/>
    </location>
</feature>
<accession>A0A934U169</accession>
<gene>
    <name evidence="7" type="ORF">JKK62_08230</name>
</gene>
<evidence type="ECO:0000256" key="2">
    <source>
        <dbReference type="ARBA" id="ARBA00023015"/>
    </source>
</evidence>
<keyword evidence="3" id="KW-0731">Sigma factor</keyword>
<evidence type="ECO:0000259" key="6">
    <source>
        <dbReference type="Pfam" id="PF08281"/>
    </source>
</evidence>
<organism evidence="7 8">
    <name type="scientific">Ruminococcus difficilis</name>
    <dbReference type="NCBI Taxonomy" id="2763069"/>
    <lineage>
        <taxon>Bacteria</taxon>
        <taxon>Bacillati</taxon>
        <taxon>Bacillota</taxon>
        <taxon>Clostridia</taxon>
        <taxon>Eubacteriales</taxon>
        <taxon>Oscillospiraceae</taxon>
        <taxon>Ruminococcus</taxon>
    </lineage>
</organism>
<name>A0A934U169_9FIRM</name>
<dbReference type="Pfam" id="PF04542">
    <property type="entry name" value="Sigma70_r2"/>
    <property type="match status" value="1"/>
</dbReference>
<keyword evidence="2" id="KW-0805">Transcription regulation</keyword>
<dbReference type="InterPro" id="IPR014284">
    <property type="entry name" value="RNA_pol_sigma-70_dom"/>
</dbReference>
<dbReference type="GO" id="GO:0006352">
    <property type="term" value="P:DNA-templated transcription initiation"/>
    <property type="evidence" value="ECO:0007669"/>
    <property type="project" value="InterPro"/>
</dbReference>
<dbReference type="CDD" id="cd06171">
    <property type="entry name" value="Sigma70_r4"/>
    <property type="match status" value="1"/>
</dbReference>
<evidence type="ECO:0000256" key="3">
    <source>
        <dbReference type="ARBA" id="ARBA00023082"/>
    </source>
</evidence>
<dbReference type="SUPFAM" id="SSF88946">
    <property type="entry name" value="Sigma2 domain of RNA polymerase sigma factors"/>
    <property type="match status" value="1"/>
</dbReference>
<dbReference type="InterPro" id="IPR036388">
    <property type="entry name" value="WH-like_DNA-bd_sf"/>
</dbReference>
<dbReference type="InterPro" id="IPR013324">
    <property type="entry name" value="RNA_pol_sigma_r3/r4-like"/>
</dbReference>
<dbReference type="SUPFAM" id="SSF88659">
    <property type="entry name" value="Sigma3 and sigma4 domains of RNA polymerase sigma factors"/>
    <property type="match status" value="1"/>
</dbReference>
<dbReference type="InterPro" id="IPR013325">
    <property type="entry name" value="RNA_pol_sigma_r2"/>
</dbReference>
<keyword evidence="8" id="KW-1185">Reference proteome</keyword>
<comment type="similarity">
    <text evidence="1">Belongs to the sigma-70 factor family. ECF subfamily.</text>
</comment>
<dbReference type="GO" id="GO:0016987">
    <property type="term" value="F:sigma factor activity"/>
    <property type="evidence" value="ECO:0007669"/>
    <property type="project" value="UniProtKB-KW"/>
</dbReference>
<dbReference type="PANTHER" id="PTHR43133:SF51">
    <property type="entry name" value="RNA POLYMERASE SIGMA FACTOR"/>
    <property type="match status" value="1"/>
</dbReference>
<dbReference type="InterPro" id="IPR007627">
    <property type="entry name" value="RNA_pol_sigma70_r2"/>
</dbReference>
<sequence>MNKQPKYKIDNARLSRLVAKAQNGSRKAMEDVINMVSGYLYYYSLTLLGDEEQAKDAVQDILLTILKKLDTLDEPKAFLGWMKTIAANYCKTKLSRTKEHISIDEDTWEFADENDQICPEKSAETEEVCGYVREAVRALPQLLRESVMMFYFNQMSVKQIADILEVNENTVKSRLYSARQSMKKYLEQYGGAALASCAVPPVSVISFSLIQGAERQKNILIPYATQAGEIKVAAINSSSASASLPIKAAAVGAACLITAGGIGAAVMSGKSNADMPSELFTAPSSHSCMMTQPSSA</sequence>